<gene>
    <name evidence="1" type="ORF">HMPREF9474_02183</name>
</gene>
<dbReference type="GO" id="GO:0008270">
    <property type="term" value="F:zinc ion binding"/>
    <property type="evidence" value="ECO:0007669"/>
    <property type="project" value="TreeGrafter"/>
</dbReference>
<organism evidence="1 2">
    <name type="scientific">Clostridium symbiosum (strain WAL-14163)</name>
    <dbReference type="NCBI Taxonomy" id="742740"/>
    <lineage>
        <taxon>Bacteria</taxon>
        <taxon>Bacillati</taxon>
        <taxon>Bacillota</taxon>
        <taxon>Clostridia</taxon>
        <taxon>Lachnospirales</taxon>
        <taxon>Lachnospiraceae</taxon>
        <taxon>Otoolea</taxon>
    </lineage>
</organism>
<reference evidence="1 2" key="1">
    <citation type="submission" date="2010-12" db="EMBL/GenBank/DDBJ databases">
        <title>The Genome Sequence of Clostridium symbiosum strain WAL-14163.</title>
        <authorList>
            <person name="Earl A."/>
            <person name="Ward D."/>
            <person name="Feldgarden M."/>
            <person name="Gevers D."/>
            <person name="Finegold S.M."/>
            <person name="Summanen P.H."/>
            <person name="Molitoris D.R."/>
            <person name="Vaisanen M.L."/>
            <person name="Daigneault M."/>
            <person name="Young S.K."/>
            <person name="Zeng Q."/>
            <person name="Gargeya S."/>
            <person name="Fitzgerald M."/>
            <person name="Haas B."/>
            <person name="Abouelleil A."/>
            <person name="Alvarado L."/>
            <person name="Arachchi H.M."/>
            <person name="Berlin A."/>
            <person name="Brown A."/>
            <person name="Chapman S.B."/>
            <person name="Chen Z."/>
            <person name="Dunbar C."/>
            <person name="Freedman E."/>
            <person name="Gearin G."/>
            <person name="Gellesch M."/>
            <person name="Goldberg J."/>
            <person name="Griggs A."/>
            <person name="Gujja S."/>
            <person name="Heilman E."/>
            <person name="Heiman D."/>
            <person name="Howarth C."/>
            <person name="Larson L."/>
            <person name="Lui A."/>
            <person name="MacDonald P.J.P."/>
            <person name="Mehta T."/>
            <person name="Montmayeur A."/>
            <person name="Murphy C."/>
            <person name="Neiman D."/>
            <person name="Pearson M."/>
            <person name="Priest M."/>
            <person name="Roberts A."/>
            <person name="Saif S."/>
            <person name="Shea T."/>
            <person name="Shenoy N."/>
            <person name="Sisk P."/>
            <person name="Stolte C."/>
            <person name="Sykes S."/>
            <person name="White J."/>
            <person name="Yandava C."/>
            <person name="Nusbaum C."/>
            <person name="Birren B."/>
        </authorList>
    </citation>
    <scope>NUCLEOTIDE SEQUENCE [LARGE SCALE GENOMIC DNA]</scope>
    <source>
        <strain evidence="1 2">WAL-14163</strain>
    </source>
</reference>
<dbReference type="eggNOG" id="COG0735">
    <property type="taxonomic scope" value="Bacteria"/>
</dbReference>
<evidence type="ECO:0000313" key="1">
    <source>
        <dbReference type="EMBL" id="EGA93980.1"/>
    </source>
</evidence>
<dbReference type="PANTHER" id="PTHR33202">
    <property type="entry name" value="ZINC UPTAKE REGULATION PROTEIN"/>
    <property type="match status" value="1"/>
</dbReference>
<accession>E7GMN8</accession>
<dbReference type="GO" id="GO:1900376">
    <property type="term" value="P:regulation of secondary metabolite biosynthetic process"/>
    <property type="evidence" value="ECO:0007669"/>
    <property type="project" value="TreeGrafter"/>
</dbReference>
<dbReference type="AlphaFoldDB" id="E7GMN8"/>
<sequence length="96" mass="11364">MVIGFSGMEVRRADMWQKEQVIQEFQKRGKRITGQREMLLDVILEGNWSSCKDVYYEARKRDPKLGMATVYRTVNTLEEIGILTRTYRYSLPPEEE</sequence>
<dbReference type="InterPro" id="IPR036390">
    <property type="entry name" value="WH_DNA-bd_sf"/>
</dbReference>
<evidence type="ECO:0000313" key="2">
    <source>
        <dbReference type="Proteomes" id="UP000002970"/>
    </source>
</evidence>
<dbReference type="GO" id="GO:0003700">
    <property type="term" value="F:DNA-binding transcription factor activity"/>
    <property type="evidence" value="ECO:0007669"/>
    <property type="project" value="InterPro"/>
</dbReference>
<name>E7GMN8_CLOS6</name>
<dbReference type="GO" id="GO:0000976">
    <property type="term" value="F:transcription cis-regulatory region binding"/>
    <property type="evidence" value="ECO:0007669"/>
    <property type="project" value="TreeGrafter"/>
</dbReference>
<dbReference type="Proteomes" id="UP000002970">
    <property type="component" value="Unassembled WGS sequence"/>
</dbReference>
<dbReference type="GO" id="GO:0045892">
    <property type="term" value="P:negative regulation of DNA-templated transcription"/>
    <property type="evidence" value="ECO:0007669"/>
    <property type="project" value="TreeGrafter"/>
</dbReference>
<proteinExistence type="predicted"/>
<dbReference type="EMBL" id="ADLQ01000049">
    <property type="protein sequence ID" value="EGA93980.1"/>
    <property type="molecule type" value="Genomic_DNA"/>
</dbReference>
<protein>
    <submittedName>
        <fullName evidence="1">Fe2+/Zn2+ uptake regulation protein</fullName>
    </submittedName>
</protein>
<dbReference type="InterPro" id="IPR002481">
    <property type="entry name" value="FUR"/>
</dbReference>
<dbReference type="Gene3D" id="1.10.10.10">
    <property type="entry name" value="Winged helix-like DNA-binding domain superfamily/Winged helix DNA-binding domain"/>
    <property type="match status" value="1"/>
</dbReference>
<dbReference type="InterPro" id="IPR036388">
    <property type="entry name" value="WH-like_DNA-bd_sf"/>
</dbReference>
<dbReference type="SUPFAM" id="SSF46785">
    <property type="entry name" value="Winged helix' DNA-binding domain"/>
    <property type="match status" value="1"/>
</dbReference>
<dbReference type="Pfam" id="PF01475">
    <property type="entry name" value="FUR"/>
    <property type="match status" value="1"/>
</dbReference>
<dbReference type="PANTHER" id="PTHR33202:SF7">
    <property type="entry name" value="FERRIC UPTAKE REGULATION PROTEIN"/>
    <property type="match status" value="1"/>
</dbReference>
<dbReference type="HOGENOM" id="CLU_168116_0_0_9"/>
<comment type="caution">
    <text evidence="1">The sequence shown here is derived from an EMBL/GenBank/DDBJ whole genome shotgun (WGS) entry which is preliminary data.</text>
</comment>
<keyword evidence="2" id="KW-1185">Reference proteome</keyword>
<dbReference type="STRING" id="1512.GCA_900049235_02357"/>